<dbReference type="InterPro" id="IPR009057">
    <property type="entry name" value="Homeodomain-like_sf"/>
</dbReference>
<organism evidence="5">
    <name type="scientific">metagenome</name>
    <dbReference type="NCBI Taxonomy" id="256318"/>
    <lineage>
        <taxon>unclassified sequences</taxon>
        <taxon>metagenomes</taxon>
    </lineage>
</organism>
<evidence type="ECO:0000256" key="1">
    <source>
        <dbReference type="ARBA" id="ARBA00023015"/>
    </source>
</evidence>
<dbReference type="Gene3D" id="1.10.10.60">
    <property type="entry name" value="Homeodomain-like"/>
    <property type="match status" value="1"/>
</dbReference>
<evidence type="ECO:0000313" key="5">
    <source>
        <dbReference type="EMBL" id="CUR57000.1"/>
    </source>
</evidence>
<dbReference type="GO" id="GO:0043565">
    <property type="term" value="F:sequence-specific DNA binding"/>
    <property type="evidence" value="ECO:0007669"/>
    <property type="project" value="InterPro"/>
</dbReference>
<dbReference type="SMART" id="SM00342">
    <property type="entry name" value="HTH_ARAC"/>
    <property type="match status" value="1"/>
</dbReference>
<gene>
    <name evidence="5" type="ORF">NOCA1120312</name>
</gene>
<accession>A0A2P2C4S8</accession>
<dbReference type="SUPFAM" id="SSF46689">
    <property type="entry name" value="Homeodomain-like"/>
    <property type="match status" value="1"/>
</dbReference>
<dbReference type="Pfam" id="PF12833">
    <property type="entry name" value="HTH_18"/>
    <property type="match status" value="1"/>
</dbReference>
<sequence length="282" mass="29973">MGPEPGPDLTRAGPGPSVVAASVRPVPSDVPSDVPGPAAHLRAYVDRVTHGDDDASARVRRAMAGESSARFRDRLLLERAAWLARETDRTLQDIAADCGFSGYDVFVRAFRRELGARPSDWRAEPTSWAIDAPGDVHVAPPDGIRLPSRDRMGSVDLVVAMAEQHVRDVGDLVAALPEPDRSGAGPVLAEVVGRMERLASLVHETSYSSRGGLRTRLDLVGPDFVSAVAVLGTQGRFDEAVVDAFSPDPAVVTFGAMVTGAVTDADDLLRTARHRVARVTSA</sequence>
<name>A0A2P2C4S8_9ZZZZ</name>
<dbReference type="PROSITE" id="PS01124">
    <property type="entry name" value="HTH_ARAC_FAMILY_2"/>
    <property type="match status" value="1"/>
</dbReference>
<keyword evidence="2" id="KW-0804">Transcription</keyword>
<feature type="domain" description="HTH araC/xylS-type" evidence="4">
    <location>
        <begin position="58"/>
        <end position="124"/>
    </location>
</feature>
<evidence type="ECO:0000256" key="2">
    <source>
        <dbReference type="ARBA" id="ARBA00023163"/>
    </source>
</evidence>
<dbReference type="InterPro" id="IPR018060">
    <property type="entry name" value="HTH_AraC"/>
</dbReference>
<dbReference type="GO" id="GO:0003700">
    <property type="term" value="F:DNA-binding transcription factor activity"/>
    <property type="evidence" value="ECO:0007669"/>
    <property type="project" value="InterPro"/>
</dbReference>
<proteinExistence type="predicted"/>
<dbReference type="AlphaFoldDB" id="A0A2P2C4S8"/>
<dbReference type="EMBL" id="CZKB01000004">
    <property type="protein sequence ID" value="CUR57000.1"/>
    <property type="molecule type" value="Genomic_DNA"/>
</dbReference>
<feature type="region of interest" description="Disordered" evidence="3">
    <location>
        <begin position="1"/>
        <end position="37"/>
    </location>
</feature>
<evidence type="ECO:0000256" key="3">
    <source>
        <dbReference type="SAM" id="MobiDB-lite"/>
    </source>
</evidence>
<protein>
    <recommendedName>
        <fullName evidence="4">HTH araC/xylS-type domain-containing protein</fullName>
    </recommendedName>
</protein>
<evidence type="ECO:0000259" key="4">
    <source>
        <dbReference type="PROSITE" id="PS01124"/>
    </source>
</evidence>
<keyword evidence="1" id="KW-0805">Transcription regulation</keyword>
<reference evidence="5" key="1">
    <citation type="submission" date="2015-08" db="EMBL/GenBank/DDBJ databases">
        <authorList>
            <person name="Babu N.S."/>
            <person name="Beckwith C.J."/>
            <person name="Beseler K.G."/>
            <person name="Brison A."/>
            <person name="Carone J.V."/>
            <person name="Caskin T.P."/>
            <person name="Diamond M."/>
            <person name="Durham M.E."/>
            <person name="Foxe J.M."/>
            <person name="Go M."/>
            <person name="Henderson B.A."/>
            <person name="Jones I.B."/>
            <person name="McGettigan J.A."/>
            <person name="Micheletti S.J."/>
            <person name="Nasrallah M.E."/>
            <person name="Ortiz D."/>
            <person name="Piller C.R."/>
            <person name="Privatt S.R."/>
            <person name="Schneider S.L."/>
            <person name="Sharp S."/>
            <person name="Smith T.C."/>
            <person name="Stanton J.D."/>
            <person name="Ullery H.E."/>
            <person name="Wilson R.J."/>
            <person name="Serrano M.G."/>
            <person name="Buck G."/>
            <person name="Lee V."/>
            <person name="Wang Y."/>
            <person name="Carvalho R."/>
            <person name="Voegtly L."/>
            <person name="Shi R."/>
            <person name="Duckworth R."/>
            <person name="Johnson A."/>
            <person name="Loviza R."/>
            <person name="Walstead R."/>
            <person name="Shah Z."/>
            <person name="Kiflezghi M."/>
            <person name="Wade K."/>
            <person name="Ball S.L."/>
            <person name="Bradley K.W."/>
            <person name="Asai D.J."/>
            <person name="Bowman C.A."/>
            <person name="Russell D.A."/>
            <person name="Pope W.H."/>
            <person name="Jacobs-Sera D."/>
            <person name="Hendrix R.W."/>
            <person name="Hatfull G.F."/>
        </authorList>
    </citation>
    <scope>NUCLEOTIDE SEQUENCE</scope>
</reference>
<feature type="compositionally biased region" description="Low complexity" evidence="3">
    <location>
        <begin position="14"/>
        <end position="37"/>
    </location>
</feature>